<keyword evidence="2" id="KW-0812">Transmembrane</keyword>
<accession>A0ABU2W707</accession>
<protein>
    <submittedName>
        <fullName evidence="3">Uncharacterized protein</fullName>
    </submittedName>
</protein>
<feature type="compositionally biased region" description="Basic and acidic residues" evidence="1">
    <location>
        <begin position="25"/>
        <end position="35"/>
    </location>
</feature>
<name>A0ABU2W707_9ACTN</name>
<proteinExistence type="predicted"/>
<evidence type="ECO:0000313" key="4">
    <source>
        <dbReference type="Proteomes" id="UP001180556"/>
    </source>
</evidence>
<evidence type="ECO:0000313" key="3">
    <source>
        <dbReference type="EMBL" id="MDT0493637.1"/>
    </source>
</evidence>
<dbReference type="RefSeq" id="WP_311603968.1">
    <property type="nucleotide sequence ID" value="NZ_JAVRFG010000035.1"/>
</dbReference>
<organism evidence="3 4">
    <name type="scientific">Streptomyces stephensoniae</name>
    <dbReference type="NCBI Taxonomy" id="3375367"/>
    <lineage>
        <taxon>Bacteria</taxon>
        <taxon>Bacillati</taxon>
        <taxon>Actinomycetota</taxon>
        <taxon>Actinomycetes</taxon>
        <taxon>Kitasatosporales</taxon>
        <taxon>Streptomycetaceae</taxon>
        <taxon>Streptomyces</taxon>
    </lineage>
</organism>
<evidence type="ECO:0000256" key="2">
    <source>
        <dbReference type="SAM" id="Phobius"/>
    </source>
</evidence>
<feature type="compositionally biased region" description="Low complexity" evidence="1">
    <location>
        <begin position="1"/>
        <end position="10"/>
    </location>
</feature>
<feature type="transmembrane region" description="Helical" evidence="2">
    <location>
        <begin position="118"/>
        <end position="137"/>
    </location>
</feature>
<keyword evidence="4" id="KW-1185">Reference proteome</keyword>
<sequence>MNTDGNTAGNAGDGGTYAAGTTGGSDKRAAGNADDGHETDVLMAVLLGEPAPEGDGPAVRRHEAARRDMEVLGAQLRLIGDRLGASEPGTYGIAPTAPMAPTASTAPRPRRGRPRGRALALAACAVLAVGLAGAGLLRAIATSAAEEEGYAAKLTEEGIVACARLVVDGTVVRTERVAPGVRVVLDVERSLKPERAPARAAFLVPGEEADLYRPGAPVTVVVSRFPDEPVMAYTEDGDRADAWARLSAALPAARGLECPGRG</sequence>
<keyword evidence="2" id="KW-0472">Membrane</keyword>
<feature type="region of interest" description="Disordered" evidence="1">
    <location>
        <begin position="90"/>
        <end position="113"/>
    </location>
</feature>
<dbReference type="Proteomes" id="UP001180556">
    <property type="component" value="Unassembled WGS sequence"/>
</dbReference>
<dbReference type="EMBL" id="JAVRFG010000035">
    <property type="protein sequence ID" value="MDT0493637.1"/>
    <property type="molecule type" value="Genomic_DNA"/>
</dbReference>
<comment type="caution">
    <text evidence="3">The sequence shown here is derived from an EMBL/GenBank/DDBJ whole genome shotgun (WGS) entry which is preliminary data.</text>
</comment>
<feature type="compositionally biased region" description="Low complexity" evidence="1">
    <location>
        <begin position="92"/>
        <end position="107"/>
    </location>
</feature>
<evidence type="ECO:0000256" key="1">
    <source>
        <dbReference type="SAM" id="MobiDB-lite"/>
    </source>
</evidence>
<gene>
    <name evidence="3" type="ORF">RM717_24360</name>
</gene>
<reference evidence="4" key="1">
    <citation type="submission" date="2023-07" db="EMBL/GenBank/DDBJ databases">
        <title>30 novel species of actinomycetes from the DSMZ collection.</title>
        <authorList>
            <person name="Nouioui I."/>
        </authorList>
    </citation>
    <scope>NUCLEOTIDE SEQUENCE [LARGE SCALE GENOMIC DNA]</scope>
    <source>
        <strain evidence="4">DSM 40932</strain>
    </source>
</reference>
<feature type="region of interest" description="Disordered" evidence="1">
    <location>
        <begin position="1"/>
        <end position="35"/>
    </location>
</feature>
<keyword evidence="2" id="KW-1133">Transmembrane helix</keyword>
<feature type="compositionally biased region" description="Gly residues" evidence="1">
    <location>
        <begin position="11"/>
        <end position="23"/>
    </location>
</feature>